<dbReference type="InterPro" id="IPR005101">
    <property type="entry name" value="Cryptochr/Photolyase_FAD-bd"/>
</dbReference>
<keyword evidence="4" id="KW-0274">FAD</keyword>
<dbReference type="PANTHER" id="PTHR11455">
    <property type="entry name" value="CRYPTOCHROME"/>
    <property type="match status" value="1"/>
</dbReference>
<name>A0A8S2S9M0_9BILA</name>
<protein>
    <recommendedName>
        <fullName evidence="6">Cryptochrome/DNA photolyase FAD-binding domain-containing protein</fullName>
    </recommendedName>
</protein>
<dbReference type="GO" id="GO:0003904">
    <property type="term" value="F:deoxyribodipyrimidine photo-lyase activity"/>
    <property type="evidence" value="ECO:0007669"/>
    <property type="project" value="TreeGrafter"/>
</dbReference>
<comment type="similarity">
    <text evidence="2">Belongs to the DNA photolyase class-1 family.</text>
</comment>
<evidence type="ECO:0000256" key="3">
    <source>
        <dbReference type="ARBA" id="ARBA00022630"/>
    </source>
</evidence>
<evidence type="ECO:0000256" key="5">
    <source>
        <dbReference type="SAM" id="MobiDB-lite"/>
    </source>
</evidence>
<dbReference type="SUPFAM" id="SSF48173">
    <property type="entry name" value="Cryptochrome/photolyase FAD-binding domain"/>
    <property type="match status" value="1"/>
</dbReference>
<proteinExistence type="inferred from homology"/>
<dbReference type="AlphaFoldDB" id="A0A8S2S9M0"/>
<dbReference type="EMBL" id="CAJOBJ010021231">
    <property type="protein sequence ID" value="CAF4216004.1"/>
    <property type="molecule type" value="Genomic_DNA"/>
</dbReference>
<feature type="non-terminal residue" evidence="7">
    <location>
        <position position="1"/>
    </location>
</feature>
<dbReference type="Pfam" id="PF03441">
    <property type="entry name" value="FAD_binding_7"/>
    <property type="match status" value="1"/>
</dbReference>
<dbReference type="GO" id="GO:0005737">
    <property type="term" value="C:cytoplasm"/>
    <property type="evidence" value="ECO:0007669"/>
    <property type="project" value="TreeGrafter"/>
</dbReference>
<dbReference type="EMBL" id="CAJOBH010033045">
    <property type="protein sequence ID" value="CAF4287778.1"/>
    <property type="molecule type" value="Genomic_DNA"/>
</dbReference>
<dbReference type="GO" id="GO:0003677">
    <property type="term" value="F:DNA binding"/>
    <property type="evidence" value="ECO:0007669"/>
    <property type="project" value="TreeGrafter"/>
</dbReference>
<dbReference type="Proteomes" id="UP000681967">
    <property type="component" value="Unassembled WGS sequence"/>
</dbReference>
<dbReference type="PANTHER" id="PTHR11455:SF18">
    <property type="entry name" value="SI:CH1073-390K14.1"/>
    <property type="match status" value="1"/>
</dbReference>
<keyword evidence="3" id="KW-0285">Flavoprotein</keyword>
<evidence type="ECO:0000256" key="2">
    <source>
        <dbReference type="ARBA" id="ARBA00005862"/>
    </source>
</evidence>
<comment type="caution">
    <text evidence="7">The sequence shown here is derived from an EMBL/GenBank/DDBJ whole genome shotgun (WGS) entry which is preliminary data.</text>
</comment>
<dbReference type="Proteomes" id="UP000681720">
    <property type="component" value="Unassembled WGS sequence"/>
</dbReference>
<sequence>GEFVRAWCPELARLPNEYIHTPWLAPSHILKGAGVELGVNYPRPIIVVPQWNQQSQNRRTSSQNQQHTQQRDINFYFKSHEKRH</sequence>
<evidence type="ECO:0000313" key="8">
    <source>
        <dbReference type="EMBL" id="CAF4287778.1"/>
    </source>
</evidence>
<comment type="cofactor">
    <cofactor evidence="1">
        <name>FAD</name>
        <dbReference type="ChEBI" id="CHEBI:57692"/>
    </cofactor>
</comment>
<dbReference type="GO" id="GO:0043153">
    <property type="term" value="P:entrainment of circadian clock by photoperiod"/>
    <property type="evidence" value="ECO:0007669"/>
    <property type="project" value="TreeGrafter"/>
</dbReference>
<evidence type="ECO:0000259" key="6">
    <source>
        <dbReference type="Pfam" id="PF03441"/>
    </source>
</evidence>
<dbReference type="InterPro" id="IPR036134">
    <property type="entry name" value="Crypto/Photolyase_FAD-like_sf"/>
</dbReference>
<evidence type="ECO:0000256" key="4">
    <source>
        <dbReference type="ARBA" id="ARBA00022827"/>
    </source>
</evidence>
<reference evidence="7" key="1">
    <citation type="submission" date="2021-02" db="EMBL/GenBank/DDBJ databases">
        <authorList>
            <person name="Nowell W R."/>
        </authorList>
    </citation>
    <scope>NUCLEOTIDE SEQUENCE</scope>
</reference>
<dbReference type="GO" id="GO:0032922">
    <property type="term" value="P:circadian regulation of gene expression"/>
    <property type="evidence" value="ECO:0007669"/>
    <property type="project" value="TreeGrafter"/>
</dbReference>
<accession>A0A8S2S9M0</accession>
<feature type="domain" description="Cryptochrome/DNA photolyase FAD-binding" evidence="6">
    <location>
        <begin position="1"/>
        <end position="57"/>
    </location>
</feature>
<feature type="region of interest" description="Disordered" evidence="5">
    <location>
        <begin position="52"/>
        <end position="84"/>
    </location>
</feature>
<feature type="compositionally biased region" description="Low complexity" evidence="5">
    <location>
        <begin position="52"/>
        <end position="66"/>
    </location>
</feature>
<evidence type="ECO:0000313" key="9">
    <source>
        <dbReference type="Proteomes" id="UP000681720"/>
    </source>
</evidence>
<dbReference type="Gene3D" id="1.10.579.10">
    <property type="entry name" value="DNA Cyclobutane Dipyrimidine Photolyase, subunit A, domain 3"/>
    <property type="match status" value="1"/>
</dbReference>
<evidence type="ECO:0000256" key="1">
    <source>
        <dbReference type="ARBA" id="ARBA00001974"/>
    </source>
</evidence>
<dbReference type="InterPro" id="IPR002081">
    <property type="entry name" value="Cryptochrome/DNA_photolyase_1"/>
</dbReference>
<evidence type="ECO:0000313" key="7">
    <source>
        <dbReference type="EMBL" id="CAF4216004.1"/>
    </source>
</evidence>
<dbReference type="GO" id="GO:0005634">
    <property type="term" value="C:nucleus"/>
    <property type="evidence" value="ECO:0007669"/>
    <property type="project" value="TreeGrafter"/>
</dbReference>
<gene>
    <name evidence="8" type="ORF">BYL167_LOCUS26963</name>
    <name evidence="7" type="ORF">GIL414_LOCUS22181</name>
</gene>
<dbReference type="GO" id="GO:0071949">
    <property type="term" value="F:FAD binding"/>
    <property type="evidence" value="ECO:0007669"/>
    <property type="project" value="TreeGrafter"/>
</dbReference>
<organism evidence="7 9">
    <name type="scientific">Rotaria magnacalcarata</name>
    <dbReference type="NCBI Taxonomy" id="392030"/>
    <lineage>
        <taxon>Eukaryota</taxon>
        <taxon>Metazoa</taxon>
        <taxon>Spiralia</taxon>
        <taxon>Gnathifera</taxon>
        <taxon>Rotifera</taxon>
        <taxon>Eurotatoria</taxon>
        <taxon>Bdelloidea</taxon>
        <taxon>Philodinida</taxon>
        <taxon>Philodinidae</taxon>
        <taxon>Rotaria</taxon>
    </lineage>
</organism>